<dbReference type="GO" id="GO:0006952">
    <property type="term" value="P:defense response"/>
    <property type="evidence" value="ECO:0007669"/>
    <property type="project" value="UniProtKB-KW"/>
</dbReference>
<evidence type="ECO:0000313" key="12">
    <source>
        <dbReference type="EnsemblPlants" id="AUR62014333-RA:cds"/>
    </source>
</evidence>
<dbReference type="EnsemblPlants" id="AUR62014333-RA">
    <property type="protein sequence ID" value="AUR62014333-RA:cds"/>
    <property type="gene ID" value="AUR62014333"/>
</dbReference>
<dbReference type="Pfam" id="PF13855">
    <property type="entry name" value="LRR_8"/>
    <property type="match status" value="1"/>
</dbReference>
<dbReference type="SMART" id="SM00369">
    <property type="entry name" value="LRR_TYP"/>
    <property type="match status" value="2"/>
</dbReference>
<evidence type="ECO:0000256" key="2">
    <source>
        <dbReference type="ARBA" id="ARBA00022737"/>
    </source>
</evidence>
<dbReference type="Gene3D" id="3.40.50.300">
    <property type="entry name" value="P-loop containing nucleotide triphosphate hydrolases"/>
    <property type="match status" value="1"/>
</dbReference>
<dbReference type="GeneID" id="110724620"/>
<feature type="coiled-coil region" evidence="6">
    <location>
        <begin position="133"/>
        <end position="160"/>
    </location>
</feature>
<dbReference type="GO" id="GO:0005524">
    <property type="term" value="F:ATP binding"/>
    <property type="evidence" value="ECO:0007669"/>
    <property type="project" value="UniProtKB-KW"/>
</dbReference>
<dbReference type="InterPro" id="IPR032675">
    <property type="entry name" value="LRR_dom_sf"/>
</dbReference>
<feature type="domain" description="Disease resistance R13L4/SHOC-2-like LRR" evidence="10">
    <location>
        <begin position="964"/>
        <end position="1148"/>
    </location>
</feature>
<dbReference type="InterPro" id="IPR027417">
    <property type="entry name" value="P-loop_NTPase"/>
</dbReference>
<dbReference type="Pfam" id="PF00931">
    <property type="entry name" value="NB-ARC"/>
    <property type="match status" value="1"/>
</dbReference>
<dbReference type="PROSITE" id="PS51450">
    <property type="entry name" value="LRR"/>
    <property type="match status" value="1"/>
</dbReference>
<evidence type="ECO:0000256" key="6">
    <source>
        <dbReference type="SAM" id="Coils"/>
    </source>
</evidence>
<dbReference type="SUPFAM" id="SSF52058">
    <property type="entry name" value="L domain-like"/>
    <property type="match status" value="2"/>
</dbReference>
<dbReference type="Pfam" id="PF18052">
    <property type="entry name" value="Rx_N"/>
    <property type="match status" value="1"/>
</dbReference>
<dbReference type="Gene3D" id="1.10.10.10">
    <property type="entry name" value="Winged helix-like DNA-binding domain superfamily/Winged helix DNA-binding domain"/>
    <property type="match status" value="1"/>
</dbReference>
<reference evidence="12" key="1">
    <citation type="journal article" date="2017" name="Nature">
        <title>The genome of Chenopodium quinoa.</title>
        <authorList>
            <person name="Jarvis D.E."/>
            <person name="Ho Y.S."/>
            <person name="Lightfoot D.J."/>
            <person name="Schmoeckel S.M."/>
            <person name="Li B."/>
            <person name="Borm T.J.A."/>
            <person name="Ohyanagi H."/>
            <person name="Mineta K."/>
            <person name="Michell C.T."/>
            <person name="Saber N."/>
            <person name="Kharbatia N.M."/>
            <person name="Rupper R.R."/>
            <person name="Sharp A.R."/>
            <person name="Dally N."/>
            <person name="Boughton B.A."/>
            <person name="Woo Y.H."/>
            <person name="Gao G."/>
            <person name="Schijlen E.G.W.M."/>
            <person name="Guo X."/>
            <person name="Momin A.A."/>
            <person name="Negrao S."/>
            <person name="Al-Babili S."/>
            <person name="Gehring C."/>
            <person name="Roessner U."/>
            <person name="Jung C."/>
            <person name="Murphy K."/>
            <person name="Arold S.T."/>
            <person name="Gojobori T."/>
            <person name="van der Linden C.G."/>
            <person name="van Loo E.N."/>
            <person name="Jellen E.N."/>
            <person name="Maughan P.J."/>
            <person name="Tester M."/>
        </authorList>
    </citation>
    <scope>NUCLEOTIDE SEQUENCE [LARGE SCALE GENOMIC DNA]</scope>
    <source>
        <strain evidence="12">cv. PI 614886</strain>
    </source>
</reference>
<evidence type="ECO:0000256" key="3">
    <source>
        <dbReference type="ARBA" id="ARBA00022741"/>
    </source>
</evidence>
<evidence type="ECO:0000313" key="13">
    <source>
        <dbReference type="Proteomes" id="UP000596660"/>
    </source>
</evidence>
<keyword evidence="6" id="KW-0175">Coiled coil</keyword>
<keyword evidence="13" id="KW-1185">Reference proteome</keyword>
<dbReference type="InterPro" id="IPR042197">
    <property type="entry name" value="Apaf_helical"/>
</dbReference>
<dbReference type="GO" id="GO:0043531">
    <property type="term" value="F:ADP binding"/>
    <property type="evidence" value="ECO:0007669"/>
    <property type="project" value="InterPro"/>
</dbReference>
<organism evidence="12 13">
    <name type="scientific">Chenopodium quinoa</name>
    <name type="common">Quinoa</name>
    <dbReference type="NCBI Taxonomy" id="63459"/>
    <lineage>
        <taxon>Eukaryota</taxon>
        <taxon>Viridiplantae</taxon>
        <taxon>Streptophyta</taxon>
        <taxon>Embryophyta</taxon>
        <taxon>Tracheophyta</taxon>
        <taxon>Spermatophyta</taxon>
        <taxon>Magnoliopsida</taxon>
        <taxon>eudicotyledons</taxon>
        <taxon>Gunneridae</taxon>
        <taxon>Pentapetalae</taxon>
        <taxon>Caryophyllales</taxon>
        <taxon>Chenopodiaceae</taxon>
        <taxon>Chenopodioideae</taxon>
        <taxon>Atripliceae</taxon>
        <taxon>Chenopodium</taxon>
    </lineage>
</organism>
<feature type="domain" description="Disease resistance protein winged helix" evidence="9">
    <location>
        <begin position="458"/>
        <end position="529"/>
    </location>
</feature>
<sequence length="1227" mass="139176">MADFIASSIASGLIEEAVKAVTKLVAARAFEEIRSLSWGFNDQLELLKNKLLYVQAFLDDLGTKSHEEKSKVVKLWLMKLQDVAYSADNILDDHAYELLCRRFEPKKKLYKFFNISSSDNYPILFRFKLSYRVKKIVSELEKLEKEAQKMGLKQVKLAREAVASSIFMDGGDQFIVNLNQVRKHAAASDYEFVGREIDQEKLLEVLCNPFNNGDLSTIAIVGIGGLGKTTLARRLYEHEKVDAHFNKKKVWICVSENFDIERLLKEMVESLTSGNCDVTNTGAVINKLQGELKEKKFLLVLDDVWNNNLELWDSFKNELQRIGDIAGSVVLITTRSIGVAEKAQTVYTHKLEGLSENDGWALLKHNVFVSRMLPSMSSSFEDVGRRIVEKCKGVPLAIKAIRGLLQLKKHPSEWESIERSELWDLPQDDENYILPSLFLSFKNLPCLSLKQCFACCAIFRKDSLIDKRQLIALWLAQGFLHESGTSMEETGEKYFQILLNNSFLQEDIDDGETSEIMFYKMHDLVHDLAVYIWQKDLLVWNAEATLNNSFDFRHLVINFGEIEIAAKTPVGVNIQKLRTISFWDGVPRWDMLICAMYLRTLIMANIGLTEVSPAIGQLKHLRYLDLSHNPIKTLPDIICRLYQLQTLSLQGCKELKQLPQKLHKLVSLRHILTSDYVFASRGLQQLTCLQTLPHLELRDGEGWTIDELEPLHQVMGLICIKGLEHVKGKEEARKVGLGRKCKVLKLSLSWAYVRAVSSENTDEDVLGGLEPHPNITSLELASFKGMRFPSWIMKMTVKQRGSLALLSYLTVVKIDYCSSCEQLPTLGLLPCLNILKLTFFHGMESIGNEFYVGDHDAPVYQSRSGTSGQQCWPYATNLKAVELFPALRHLLIWEFPRLATWKPPSLALASTAFPCLETLKVGGCPQLDSIPSEIIKYNNGSLTSLKVYRLSEIKSLPHGLPNCTNLQRLEIWSCNKLESLPTGLKSLVCLQILDIRDCISLDSLPPYLFQGLSSLRELIIDGCTLLTRIPTSIQECASLEYLRIKNCPLIEDPVPDLSRLEGLVTLTAVNSGKLMTSVLRSISHLQCLKDLDIGGFEDEEEFRRCFSYITPSLSNQSLVRLTLRDCANVKFLPQNLQLLLTSIKYLIIQRFPALDQLPEWIGDLSSLEILEIWNCKVLKYLPSIEAMRRLTQLKSLQVGGCPLLKKRCAKHNGPEWDKLSHVPNIWI</sequence>
<dbReference type="InterPro" id="IPR002182">
    <property type="entry name" value="NB-ARC"/>
</dbReference>
<evidence type="ECO:0000259" key="10">
    <source>
        <dbReference type="Pfam" id="PF23598"/>
    </source>
</evidence>
<dbReference type="PRINTS" id="PR00364">
    <property type="entry name" value="DISEASERSIST"/>
</dbReference>
<dbReference type="RefSeq" id="XP_021759734.1">
    <property type="nucleotide sequence ID" value="XM_021904042.1"/>
</dbReference>
<keyword evidence="3" id="KW-0547">Nucleotide-binding</keyword>
<gene>
    <name evidence="12" type="primary">LOC110724620</name>
</gene>
<reference evidence="12" key="2">
    <citation type="submission" date="2021-03" db="UniProtKB">
        <authorList>
            <consortium name="EnsemblPlants"/>
        </authorList>
    </citation>
    <scope>IDENTIFICATION</scope>
</reference>
<dbReference type="Gene3D" id="1.20.5.4130">
    <property type="match status" value="1"/>
</dbReference>
<dbReference type="InterPro" id="IPR036388">
    <property type="entry name" value="WH-like_DNA-bd_sf"/>
</dbReference>
<feature type="domain" description="Disease resistance N-terminal" evidence="8">
    <location>
        <begin position="17"/>
        <end position="108"/>
    </location>
</feature>
<evidence type="ECO:0000259" key="8">
    <source>
        <dbReference type="Pfam" id="PF18052"/>
    </source>
</evidence>
<keyword evidence="2" id="KW-0677">Repeat</keyword>
<accession>A0A803LK36</accession>
<evidence type="ECO:0000259" key="7">
    <source>
        <dbReference type="Pfam" id="PF00931"/>
    </source>
</evidence>
<dbReference type="Pfam" id="PF25019">
    <property type="entry name" value="LRR_R13L1-DRL21"/>
    <property type="match status" value="1"/>
</dbReference>
<dbReference type="InterPro" id="IPR001611">
    <property type="entry name" value="Leu-rich_rpt"/>
</dbReference>
<dbReference type="InterPro" id="IPR055414">
    <property type="entry name" value="LRR_R13L4/SHOC2-like"/>
</dbReference>
<dbReference type="Gramene" id="AUR62014333-RA">
    <property type="protein sequence ID" value="AUR62014333-RA:cds"/>
    <property type="gene ID" value="AUR62014333"/>
</dbReference>
<dbReference type="SMR" id="A0A803LK36"/>
<feature type="domain" description="NB-ARC" evidence="7">
    <location>
        <begin position="200"/>
        <end position="369"/>
    </location>
</feature>
<dbReference type="KEGG" id="cqi:110724620"/>
<dbReference type="PANTHER" id="PTHR36766:SF70">
    <property type="entry name" value="DISEASE RESISTANCE PROTEIN RGA4"/>
    <property type="match status" value="1"/>
</dbReference>
<dbReference type="FunFam" id="1.10.10.10:FF:000322">
    <property type="entry name" value="Probable disease resistance protein At1g63360"/>
    <property type="match status" value="1"/>
</dbReference>
<keyword evidence="4" id="KW-0611">Plant defense</keyword>
<dbReference type="Gene3D" id="3.80.10.10">
    <property type="entry name" value="Ribonuclease Inhibitor"/>
    <property type="match status" value="3"/>
</dbReference>
<dbReference type="InterPro" id="IPR041118">
    <property type="entry name" value="Rx_N"/>
</dbReference>
<dbReference type="Gene3D" id="1.10.8.430">
    <property type="entry name" value="Helical domain of apoptotic protease-activating factors"/>
    <property type="match status" value="1"/>
</dbReference>
<dbReference type="Pfam" id="PF23598">
    <property type="entry name" value="LRR_14"/>
    <property type="match status" value="1"/>
</dbReference>
<proteinExistence type="predicted"/>
<dbReference type="GO" id="GO:0051707">
    <property type="term" value="P:response to other organism"/>
    <property type="evidence" value="ECO:0007669"/>
    <property type="project" value="UniProtKB-ARBA"/>
</dbReference>
<dbReference type="InterPro" id="IPR003591">
    <property type="entry name" value="Leu-rich_rpt_typical-subtyp"/>
</dbReference>
<dbReference type="Pfam" id="PF23559">
    <property type="entry name" value="WHD_DRP"/>
    <property type="match status" value="1"/>
</dbReference>
<evidence type="ECO:0000259" key="11">
    <source>
        <dbReference type="Pfam" id="PF25019"/>
    </source>
</evidence>
<dbReference type="OrthoDB" id="1896560at2759"/>
<name>A0A803LK36_CHEQI</name>
<dbReference type="OMA" id="SIDKCWG"/>
<dbReference type="SUPFAM" id="SSF52540">
    <property type="entry name" value="P-loop containing nucleoside triphosphate hydrolases"/>
    <property type="match status" value="1"/>
</dbReference>
<dbReference type="InterPro" id="IPR058922">
    <property type="entry name" value="WHD_DRP"/>
</dbReference>
<evidence type="ECO:0000256" key="4">
    <source>
        <dbReference type="ARBA" id="ARBA00022821"/>
    </source>
</evidence>
<dbReference type="Proteomes" id="UP000596660">
    <property type="component" value="Unplaced"/>
</dbReference>
<evidence type="ECO:0000256" key="1">
    <source>
        <dbReference type="ARBA" id="ARBA00022614"/>
    </source>
</evidence>
<feature type="domain" description="R13L1/DRL21-like LRR repeat region" evidence="11">
    <location>
        <begin position="705"/>
        <end position="838"/>
    </location>
</feature>
<protein>
    <submittedName>
        <fullName evidence="12">Uncharacterized protein</fullName>
    </submittedName>
</protein>
<dbReference type="InterPro" id="IPR056789">
    <property type="entry name" value="LRR_R13L1-DRL21"/>
</dbReference>
<keyword evidence="1" id="KW-0433">Leucine-rich repeat</keyword>
<keyword evidence="5" id="KW-0067">ATP-binding</keyword>
<evidence type="ECO:0000256" key="5">
    <source>
        <dbReference type="ARBA" id="ARBA00022840"/>
    </source>
</evidence>
<dbReference type="PANTHER" id="PTHR36766">
    <property type="entry name" value="PLANT BROAD-SPECTRUM MILDEW RESISTANCE PROTEIN RPW8"/>
    <property type="match status" value="1"/>
</dbReference>
<evidence type="ECO:0000259" key="9">
    <source>
        <dbReference type="Pfam" id="PF23559"/>
    </source>
</evidence>
<dbReference type="AlphaFoldDB" id="A0A803LK36"/>